<dbReference type="RefSeq" id="WP_092467404.1">
    <property type="nucleotide sequence ID" value="NZ_FNCZ01000003.1"/>
</dbReference>
<gene>
    <name evidence="1" type="ORF">SAMN04489796_10395</name>
</gene>
<dbReference type="Proteomes" id="UP000199492">
    <property type="component" value="Unassembled WGS sequence"/>
</dbReference>
<dbReference type="STRING" id="262004.SAMN04489796_10395"/>
<name>A0A1G8D0X2_9FLAO</name>
<evidence type="ECO:0000313" key="1">
    <source>
        <dbReference type="EMBL" id="SDH51341.1"/>
    </source>
</evidence>
<dbReference type="OrthoDB" id="1161469at2"/>
<proteinExistence type="predicted"/>
<keyword evidence="2" id="KW-1185">Reference proteome</keyword>
<accession>A0A1G8D0X2</accession>
<dbReference type="EMBL" id="FNCZ01000003">
    <property type="protein sequence ID" value="SDH51341.1"/>
    <property type="molecule type" value="Genomic_DNA"/>
</dbReference>
<organism evidence="1 2">
    <name type="scientific">Winogradskyella thalassocola</name>
    <dbReference type="NCBI Taxonomy" id="262004"/>
    <lineage>
        <taxon>Bacteria</taxon>
        <taxon>Pseudomonadati</taxon>
        <taxon>Bacteroidota</taxon>
        <taxon>Flavobacteriia</taxon>
        <taxon>Flavobacteriales</taxon>
        <taxon>Flavobacteriaceae</taxon>
        <taxon>Winogradskyella</taxon>
    </lineage>
</organism>
<dbReference type="PROSITE" id="PS51257">
    <property type="entry name" value="PROKAR_LIPOPROTEIN"/>
    <property type="match status" value="1"/>
</dbReference>
<sequence length="187" mass="21166">MKNLTVTFLLACLILGCKTETEKKSEEVGKDVIEILFQVDVTEKDDLEYFENGIIPWVSIENPDLELNNLIGKDDIVVNSNKATLIIDYPLNNPVEFTITSDKSIGFTRKELAQNISIVYHKIYEVEERTSSVKTIPIEEREGLINRNETNGKYGIWGHDIGDLDLSAAVVRKMDSGEIKIELFIES</sequence>
<reference evidence="2" key="1">
    <citation type="submission" date="2016-10" db="EMBL/GenBank/DDBJ databases">
        <authorList>
            <person name="Varghese N."/>
            <person name="Submissions S."/>
        </authorList>
    </citation>
    <scope>NUCLEOTIDE SEQUENCE [LARGE SCALE GENOMIC DNA]</scope>
    <source>
        <strain evidence="2">DSM 15363</strain>
    </source>
</reference>
<dbReference type="PANTHER" id="PTHR37515">
    <property type="entry name" value="YALI0C09240P"/>
    <property type="match status" value="1"/>
</dbReference>
<dbReference type="AlphaFoldDB" id="A0A1G8D0X2"/>
<evidence type="ECO:0000313" key="2">
    <source>
        <dbReference type="Proteomes" id="UP000199492"/>
    </source>
</evidence>
<dbReference type="PANTHER" id="PTHR37515:SF2">
    <property type="entry name" value="YALI0C09240P"/>
    <property type="match status" value="1"/>
</dbReference>
<protein>
    <submittedName>
        <fullName evidence="1">Uncharacterized protein</fullName>
    </submittedName>
</protein>